<comment type="subcellular location">
    <subcellularLocation>
        <location evidence="1">Cell membrane</location>
        <topology evidence="1">Single-pass membrane protein</topology>
    </subcellularLocation>
    <subcellularLocation>
        <location evidence="7">Cell membrane</location>
        <topology evidence="7">Single-pass type II membrane protein</topology>
    </subcellularLocation>
</comment>
<organism evidence="9 10">
    <name type="scientific">Ferrimonas sediminum</name>
    <dbReference type="NCBI Taxonomy" id="718193"/>
    <lineage>
        <taxon>Bacteria</taxon>
        <taxon>Pseudomonadati</taxon>
        <taxon>Pseudomonadota</taxon>
        <taxon>Gammaproteobacteria</taxon>
        <taxon>Alteromonadales</taxon>
        <taxon>Ferrimonadaceae</taxon>
        <taxon>Ferrimonas</taxon>
    </lineage>
</organism>
<evidence type="ECO:0000256" key="4">
    <source>
        <dbReference type="ARBA" id="ARBA00022692"/>
    </source>
</evidence>
<evidence type="ECO:0000256" key="8">
    <source>
        <dbReference type="SAM" id="Phobius"/>
    </source>
</evidence>
<dbReference type="AlphaFoldDB" id="A0A1G8NMJ3"/>
<reference evidence="10" key="1">
    <citation type="submission" date="2016-10" db="EMBL/GenBank/DDBJ databases">
        <authorList>
            <person name="Varghese N."/>
            <person name="Submissions S."/>
        </authorList>
    </citation>
    <scope>NUCLEOTIDE SEQUENCE [LARGE SCALE GENOMIC DNA]</scope>
    <source>
        <strain evidence="10">DSM 23317</strain>
    </source>
</reference>
<evidence type="ECO:0000256" key="5">
    <source>
        <dbReference type="ARBA" id="ARBA00022989"/>
    </source>
</evidence>
<evidence type="ECO:0000256" key="2">
    <source>
        <dbReference type="ARBA" id="ARBA00005811"/>
    </source>
</evidence>
<keyword evidence="6 8" id="KW-0472">Membrane</keyword>
<dbReference type="RefSeq" id="WP_090363083.1">
    <property type="nucleotide sequence ID" value="NZ_FNEM01000003.1"/>
</dbReference>
<evidence type="ECO:0000313" key="10">
    <source>
        <dbReference type="Proteomes" id="UP000199527"/>
    </source>
</evidence>
<keyword evidence="4 7" id="KW-0812">Transmembrane</keyword>
<keyword evidence="7" id="KW-0653">Protein transport</keyword>
<keyword evidence="3" id="KW-1003">Cell membrane</keyword>
<evidence type="ECO:0000256" key="6">
    <source>
        <dbReference type="ARBA" id="ARBA00023136"/>
    </source>
</evidence>
<dbReference type="Proteomes" id="UP000199527">
    <property type="component" value="Unassembled WGS sequence"/>
</dbReference>
<dbReference type="GO" id="GO:0022857">
    <property type="term" value="F:transmembrane transporter activity"/>
    <property type="evidence" value="ECO:0007669"/>
    <property type="project" value="InterPro"/>
</dbReference>
<dbReference type="OrthoDB" id="9793581at2"/>
<sequence>MIRVRESAADSQSSGVDLTPLIDIIFIVLVFLLLTANTRLLALPVDVPEQAESALNPVHEDKTLAVNVLAQAPHYALNQTPYPNWDEFKSAFLAAHNQYPDYTVVVAADKQAPIQPLMQLLALMQARQIDQTQILMEE</sequence>
<evidence type="ECO:0000256" key="3">
    <source>
        <dbReference type="ARBA" id="ARBA00022475"/>
    </source>
</evidence>
<feature type="transmembrane region" description="Helical" evidence="8">
    <location>
        <begin position="21"/>
        <end position="42"/>
    </location>
</feature>
<dbReference type="Pfam" id="PF02472">
    <property type="entry name" value="ExbD"/>
    <property type="match status" value="1"/>
</dbReference>
<dbReference type="PANTHER" id="PTHR30558:SF15">
    <property type="entry name" value="BIOPOLYMER TRANSPORT PROTEIN EXBD1"/>
    <property type="match status" value="1"/>
</dbReference>
<dbReference type="EMBL" id="FNEM01000003">
    <property type="protein sequence ID" value="SDI81414.1"/>
    <property type="molecule type" value="Genomic_DNA"/>
</dbReference>
<dbReference type="GO" id="GO:0015031">
    <property type="term" value="P:protein transport"/>
    <property type="evidence" value="ECO:0007669"/>
    <property type="project" value="UniProtKB-KW"/>
</dbReference>
<protein>
    <submittedName>
        <fullName evidence="9">Biopolymer transport protein ExbD</fullName>
    </submittedName>
</protein>
<dbReference type="Gene3D" id="3.30.420.270">
    <property type="match status" value="1"/>
</dbReference>
<keyword evidence="7" id="KW-0813">Transport</keyword>
<dbReference type="InterPro" id="IPR003400">
    <property type="entry name" value="ExbD"/>
</dbReference>
<comment type="similarity">
    <text evidence="2 7">Belongs to the ExbD/TolR family.</text>
</comment>
<evidence type="ECO:0000256" key="7">
    <source>
        <dbReference type="RuleBase" id="RU003879"/>
    </source>
</evidence>
<name>A0A1G8NMJ3_9GAMM</name>
<dbReference type="GO" id="GO:0005886">
    <property type="term" value="C:plasma membrane"/>
    <property type="evidence" value="ECO:0007669"/>
    <property type="project" value="UniProtKB-SubCell"/>
</dbReference>
<keyword evidence="5 8" id="KW-1133">Transmembrane helix</keyword>
<evidence type="ECO:0000313" key="9">
    <source>
        <dbReference type="EMBL" id="SDI81414.1"/>
    </source>
</evidence>
<proteinExistence type="inferred from homology"/>
<evidence type="ECO:0000256" key="1">
    <source>
        <dbReference type="ARBA" id="ARBA00004162"/>
    </source>
</evidence>
<gene>
    <name evidence="9" type="ORF">SAMN04488540_103171</name>
</gene>
<keyword evidence="10" id="KW-1185">Reference proteome</keyword>
<accession>A0A1G8NMJ3</accession>
<dbReference type="PANTHER" id="PTHR30558">
    <property type="entry name" value="EXBD MEMBRANE COMPONENT OF PMF-DRIVEN MACROMOLECULE IMPORT SYSTEM"/>
    <property type="match status" value="1"/>
</dbReference>